<dbReference type="Pfam" id="PF16903">
    <property type="entry name" value="Capsid_N"/>
    <property type="match status" value="1"/>
</dbReference>
<dbReference type="SUPFAM" id="SSF49749">
    <property type="entry name" value="Group II dsDNA viruses VP"/>
    <property type="match status" value="2"/>
</dbReference>
<evidence type="ECO:0008006" key="4">
    <source>
        <dbReference type="Google" id="ProtNLM"/>
    </source>
</evidence>
<dbReference type="InterPro" id="IPR007542">
    <property type="entry name" value="MCP_C"/>
</dbReference>
<name>A0A6C0LGY8_9ZZZZ</name>
<dbReference type="Pfam" id="PF04451">
    <property type="entry name" value="Capsid_NCLDV"/>
    <property type="match status" value="1"/>
</dbReference>
<dbReference type="AlphaFoldDB" id="A0A6C0LGY8"/>
<evidence type="ECO:0000313" key="3">
    <source>
        <dbReference type="EMBL" id="QHU29680.1"/>
    </source>
</evidence>
<feature type="domain" description="Major capsid protein N-terminal" evidence="2">
    <location>
        <begin position="25"/>
        <end position="240"/>
    </location>
</feature>
<dbReference type="GO" id="GO:0005198">
    <property type="term" value="F:structural molecule activity"/>
    <property type="evidence" value="ECO:0007669"/>
    <property type="project" value="InterPro"/>
</dbReference>
<accession>A0A6C0LGY8</accession>
<sequence>MGAGLLQLVAKGGMNDYIVTNPSISFFNYVYRKHTNFAIENLTLTFDTIPSLLTNMHLGGNDGYTVNLTSRADIDLLSNLYLIFTLPDVYSSDVYRFKWVEHIGSLIIKKATFEIGKTIIDTITGEWLVVWNELTLPVKDSFNDMTGNVPALNNPRKPETTLRIRNNIISDYDYLSSDGNKPSINSRDLCIPLNFWFSKNPSLALPIIKLVGKYTKEINVHIEFEDIENLYSVYSDIYNMHVNPRFYNYMHNKSININNFIKQNTVKAHVEATFIVLDTDERAVLLKQCTQQFLIEKLSIITTDFPASVANTVKTITIQSQLGIKEIIWTLKRADTKDNFNDNFNYTYSIPKNNEKSIMKNAKLIWDGGSGNPFFRVEEKDAYFYNKLQPYQYHSTIPMQGIYLYSFSLYPEKWFPSGFYNGSYVKTTLSMTFNSYENDYIDTIYNKKSYSGSNKNIYCTVYVVEYNVLEIQSGNIGLKF</sequence>
<dbReference type="Gene3D" id="2.70.9.10">
    <property type="entry name" value="Adenovirus Type 2 Hexon, domain 4"/>
    <property type="match status" value="1"/>
</dbReference>
<proteinExistence type="predicted"/>
<evidence type="ECO:0000259" key="1">
    <source>
        <dbReference type="Pfam" id="PF04451"/>
    </source>
</evidence>
<dbReference type="InterPro" id="IPR038519">
    <property type="entry name" value="MCP_C_sf"/>
</dbReference>
<organism evidence="3">
    <name type="scientific">viral metagenome</name>
    <dbReference type="NCBI Taxonomy" id="1070528"/>
    <lineage>
        <taxon>unclassified sequences</taxon>
        <taxon>metagenomes</taxon>
        <taxon>organismal metagenomes</taxon>
    </lineage>
</organism>
<dbReference type="InterPro" id="IPR031654">
    <property type="entry name" value="Capsid_N"/>
</dbReference>
<feature type="domain" description="Major capsid protein C-terminal" evidence="1">
    <location>
        <begin position="286"/>
        <end position="477"/>
    </location>
</feature>
<dbReference type="InterPro" id="IPR016112">
    <property type="entry name" value="VP_dsDNA_II"/>
</dbReference>
<reference evidence="3" key="1">
    <citation type="journal article" date="2020" name="Nature">
        <title>Giant virus diversity and host interactions through global metagenomics.</title>
        <authorList>
            <person name="Schulz F."/>
            <person name="Roux S."/>
            <person name="Paez-Espino D."/>
            <person name="Jungbluth S."/>
            <person name="Walsh D.A."/>
            <person name="Denef V.J."/>
            <person name="McMahon K.D."/>
            <person name="Konstantinidis K.T."/>
            <person name="Eloe-Fadrosh E.A."/>
            <person name="Kyrpides N.C."/>
            <person name="Woyke T."/>
        </authorList>
    </citation>
    <scope>NUCLEOTIDE SEQUENCE</scope>
    <source>
        <strain evidence="3">GVMAG-M-3300027804-48</strain>
    </source>
</reference>
<evidence type="ECO:0000259" key="2">
    <source>
        <dbReference type="Pfam" id="PF16903"/>
    </source>
</evidence>
<protein>
    <recommendedName>
        <fullName evidence="4">Major capsid protein N-terminal domain-containing protein</fullName>
    </recommendedName>
</protein>
<dbReference type="Gene3D" id="2.70.9.20">
    <property type="entry name" value="Major capsid protein Vp54"/>
    <property type="match status" value="1"/>
</dbReference>
<dbReference type="EMBL" id="MN740492">
    <property type="protein sequence ID" value="QHU29680.1"/>
    <property type="molecule type" value="Genomic_DNA"/>
</dbReference>